<organism evidence="2">
    <name type="scientific">Streptomyces arenae</name>
    <dbReference type="NCBI Taxonomy" id="29301"/>
    <lineage>
        <taxon>Bacteria</taxon>
        <taxon>Bacillati</taxon>
        <taxon>Actinomycetota</taxon>
        <taxon>Actinomycetes</taxon>
        <taxon>Kitasatosporales</taxon>
        <taxon>Streptomycetaceae</taxon>
        <taxon>Streptomyces</taxon>
    </lineage>
</organism>
<dbReference type="InterPro" id="IPR052526">
    <property type="entry name" value="HTH-type_Bedaq_tolerance"/>
</dbReference>
<dbReference type="PANTHER" id="PTHR39515:SF2">
    <property type="entry name" value="HTH-TYPE TRANSCRIPTIONAL REGULATOR RV0880"/>
    <property type="match status" value="1"/>
</dbReference>
<dbReference type="Gene3D" id="1.10.10.10">
    <property type="entry name" value="Winged helix-like DNA-binding domain superfamily/Winged helix DNA-binding domain"/>
    <property type="match status" value="1"/>
</dbReference>
<proteinExistence type="predicted"/>
<reference evidence="2" key="1">
    <citation type="journal article" date="2011" name="J. Am. Chem. Soc.">
        <title>Genome mining in streptomyces. Discovery of an unprecedented P450-catalyzed oxidative rearrangement that is the final step in the biosynthesis of pentalenolactone.</title>
        <authorList>
            <person name="Zhu D."/>
            <person name="Seo M.J."/>
            <person name="Ikeda H."/>
            <person name="Cane D.E."/>
        </authorList>
    </citation>
    <scope>NUCLEOTIDE SEQUENCE</scope>
    <source>
        <strain evidence="2">TU469</strain>
    </source>
</reference>
<gene>
    <name evidence="2" type="primary">pntR</name>
</gene>
<dbReference type="InterPro" id="IPR000835">
    <property type="entry name" value="HTH_MarR-typ"/>
</dbReference>
<feature type="domain" description="HTH marR-type" evidence="1">
    <location>
        <begin position="1"/>
        <end position="143"/>
    </location>
</feature>
<dbReference type="InterPro" id="IPR036390">
    <property type="entry name" value="WH_DNA-bd_sf"/>
</dbReference>
<dbReference type="SMART" id="SM00347">
    <property type="entry name" value="HTH_MARR"/>
    <property type="match status" value="1"/>
</dbReference>
<dbReference type="EMBL" id="HQ292065">
    <property type="protein sequence ID" value="ADO85569.1"/>
    <property type="molecule type" value="Genomic_DNA"/>
</dbReference>
<dbReference type="AlphaFoldDB" id="E3VWI1"/>
<accession>E3VWI1</accession>
<dbReference type="PRINTS" id="PR00598">
    <property type="entry name" value="HTHMARR"/>
</dbReference>
<evidence type="ECO:0000259" key="1">
    <source>
        <dbReference type="PROSITE" id="PS50995"/>
    </source>
</evidence>
<evidence type="ECO:0000313" key="2">
    <source>
        <dbReference type="EMBL" id="ADO85569.1"/>
    </source>
</evidence>
<dbReference type="SUPFAM" id="SSF46785">
    <property type="entry name" value="Winged helix' DNA-binding domain"/>
    <property type="match status" value="1"/>
</dbReference>
<dbReference type="GO" id="GO:0003700">
    <property type="term" value="F:DNA-binding transcription factor activity"/>
    <property type="evidence" value="ECO:0007669"/>
    <property type="project" value="InterPro"/>
</dbReference>
<dbReference type="PROSITE" id="PS50995">
    <property type="entry name" value="HTH_MARR_2"/>
    <property type="match status" value="1"/>
</dbReference>
<dbReference type="InterPro" id="IPR036388">
    <property type="entry name" value="WH-like_DNA-bd_sf"/>
</dbReference>
<name>E3VWI1_STRAE</name>
<dbReference type="Pfam" id="PF01047">
    <property type="entry name" value="MarR"/>
    <property type="match status" value="1"/>
</dbReference>
<sequence length="153" mass="16964">MTPTQRADQNTDLDVGDLTRAIENFNRYYIRLPAVQKLSFTTLSVLDTLALSGPKRLTELARTEQISQPGLTQLVTRLERDDLVRRHPDPADGRAVLVHITDSGRKIGQSRREDRGRHLIPLIAQLTPAERQAIAAALPALTRLAELGAEAAR</sequence>
<dbReference type="PANTHER" id="PTHR39515">
    <property type="entry name" value="CONSERVED PROTEIN"/>
    <property type="match status" value="1"/>
</dbReference>
<protein>
    <submittedName>
        <fullName evidence="2">PntR</fullName>
    </submittedName>
</protein>